<evidence type="ECO:0000313" key="4">
    <source>
        <dbReference type="Proteomes" id="UP000827892"/>
    </source>
</evidence>
<feature type="domain" description="Chromo" evidence="2">
    <location>
        <begin position="15"/>
        <end position="90"/>
    </location>
</feature>
<feature type="compositionally biased region" description="Basic and acidic residues" evidence="1">
    <location>
        <begin position="205"/>
        <end position="231"/>
    </location>
</feature>
<evidence type="ECO:0000256" key="1">
    <source>
        <dbReference type="SAM" id="MobiDB-lite"/>
    </source>
</evidence>
<gene>
    <name evidence="3" type="ORF">L3Y34_019182</name>
</gene>
<evidence type="ECO:0000313" key="3">
    <source>
        <dbReference type="EMBL" id="ULU07949.1"/>
    </source>
</evidence>
<protein>
    <recommendedName>
        <fullName evidence="2">Chromo domain-containing protein</fullName>
    </recommendedName>
</protein>
<reference evidence="3 4" key="1">
    <citation type="submission" date="2022-05" db="EMBL/GenBank/DDBJ databases">
        <title>Chromosome-level reference genomes for two strains of Caenorhabditis briggsae: an improved platform for comparative genomics.</title>
        <authorList>
            <person name="Stevens L."/>
            <person name="Andersen E.C."/>
        </authorList>
    </citation>
    <scope>NUCLEOTIDE SEQUENCE [LARGE SCALE GENOMIC DNA]</scope>
    <source>
        <strain evidence="3">QX1410_ONT</strain>
        <tissue evidence="3">Whole-organism</tissue>
    </source>
</reference>
<organism evidence="3 4">
    <name type="scientific">Caenorhabditis briggsae</name>
    <dbReference type="NCBI Taxonomy" id="6238"/>
    <lineage>
        <taxon>Eukaryota</taxon>
        <taxon>Metazoa</taxon>
        <taxon>Ecdysozoa</taxon>
        <taxon>Nematoda</taxon>
        <taxon>Chromadorea</taxon>
        <taxon>Rhabditida</taxon>
        <taxon>Rhabditina</taxon>
        <taxon>Rhabditomorpha</taxon>
        <taxon>Rhabditoidea</taxon>
        <taxon>Rhabditidae</taxon>
        <taxon>Peloderinae</taxon>
        <taxon>Caenorhabditis</taxon>
    </lineage>
</organism>
<accession>A0AAE9DND7</accession>
<evidence type="ECO:0000259" key="2">
    <source>
        <dbReference type="PROSITE" id="PS50013"/>
    </source>
</evidence>
<feature type="region of interest" description="Disordered" evidence="1">
    <location>
        <begin position="288"/>
        <end position="339"/>
    </location>
</feature>
<dbReference type="SUPFAM" id="SSF54160">
    <property type="entry name" value="Chromo domain-like"/>
    <property type="match status" value="1"/>
</dbReference>
<name>A0AAE9DND7_CAEBR</name>
<sequence>MTNSNSTLIQDPDEYEVEKIHCMQIEKGGGTLTKRGSASRITFLVKWAEHKQKTWEPIESFEDGHGTPGEQHPLIREFLRQGTNLAKYRKMKIAIASESKHVSSVKRFIKREESIHSISNLLDVRLDENGDMEFLVESNGNFESSWQPMSHFPGGEKSNKAILDFLNLERNRRKYEDLKLEVVRIKARKLRKSGVSKISKIPNSLKKESEKPKDPEDSKINEVFDESKLENSEEQEVQEIVKFLVEKIKIEPKRRESEDSPIEYLRSGDQDSDISVFKDSENSVILNSEVQSPSNLENRDPMLQNSGSPEFSVSRGPEDAKGPKPIIPETQTLQNPIPPIPEVQNLPERLQNLLKTWNGFPEKQKEKYVNSVFKKVGNQMKKEDFEKPIGAFDIWKMENEARFSEKFPKKNDKEIGNLLEFEWIFKMENSIKFAYTLDSWDRVMKIEQKGEKRLGKKVFEVPTKIPKMF</sequence>
<proteinExistence type="predicted"/>
<dbReference type="Gene3D" id="2.40.50.40">
    <property type="match status" value="1"/>
</dbReference>
<dbReference type="InterPro" id="IPR016197">
    <property type="entry name" value="Chromo-like_dom_sf"/>
</dbReference>
<dbReference type="AlphaFoldDB" id="A0AAE9DND7"/>
<dbReference type="Proteomes" id="UP000827892">
    <property type="component" value="Chromosome II"/>
</dbReference>
<dbReference type="PROSITE" id="PS50013">
    <property type="entry name" value="CHROMO_2"/>
    <property type="match status" value="1"/>
</dbReference>
<dbReference type="EMBL" id="CP090892">
    <property type="protein sequence ID" value="ULU07949.1"/>
    <property type="molecule type" value="Genomic_DNA"/>
</dbReference>
<dbReference type="InterPro" id="IPR000953">
    <property type="entry name" value="Chromo/chromo_shadow_dom"/>
</dbReference>
<feature type="region of interest" description="Disordered" evidence="1">
    <location>
        <begin position="201"/>
        <end position="231"/>
    </location>
</feature>